<dbReference type="SUPFAM" id="SSF47072">
    <property type="entry name" value="Cysteine alpha-hairpin motif"/>
    <property type="match status" value="1"/>
</dbReference>
<evidence type="ECO:0000313" key="1">
    <source>
        <dbReference type="EMBL" id="CAD1476803.1"/>
    </source>
</evidence>
<dbReference type="EMBL" id="CAJDYZ010009597">
    <property type="protein sequence ID" value="CAD1476803.1"/>
    <property type="molecule type" value="Genomic_DNA"/>
</dbReference>
<accession>A0A6V7HCL7</accession>
<dbReference type="OrthoDB" id="5586401at2759"/>
<dbReference type="InterPro" id="IPR039870">
    <property type="entry name" value="Coa4-like"/>
</dbReference>
<name>A0A6V7HCL7_9HYME</name>
<dbReference type="PANTHER" id="PTHR13639:SF2">
    <property type="entry name" value="CYTOCHROME C OXIDASE ASSEMBLY FACTOR 4 HOMOLOG, MITOCHONDRIAL"/>
    <property type="match status" value="1"/>
</dbReference>
<organism evidence="1 2">
    <name type="scientific">Heterotrigona itama</name>
    <dbReference type="NCBI Taxonomy" id="395501"/>
    <lineage>
        <taxon>Eukaryota</taxon>
        <taxon>Metazoa</taxon>
        <taxon>Ecdysozoa</taxon>
        <taxon>Arthropoda</taxon>
        <taxon>Hexapoda</taxon>
        <taxon>Insecta</taxon>
        <taxon>Pterygota</taxon>
        <taxon>Neoptera</taxon>
        <taxon>Endopterygota</taxon>
        <taxon>Hymenoptera</taxon>
        <taxon>Apocrita</taxon>
        <taxon>Aculeata</taxon>
        <taxon>Apoidea</taxon>
        <taxon>Anthophila</taxon>
        <taxon>Apidae</taxon>
        <taxon>Heterotrigona</taxon>
    </lineage>
</organism>
<reference evidence="1" key="1">
    <citation type="submission" date="2020-07" db="EMBL/GenBank/DDBJ databases">
        <authorList>
            <person name="Nazaruddin N."/>
        </authorList>
    </citation>
    <scope>NUCLEOTIDE SEQUENCE</scope>
</reference>
<proteinExistence type="predicted"/>
<comment type="caution">
    <text evidence="1">The sequence shown here is derived from an EMBL/GenBank/DDBJ whole genome shotgun (WGS) entry which is preliminary data.</text>
</comment>
<gene>
    <name evidence="1" type="ORF">MHI_LOCUS689513</name>
</gene>
<evidence type="ECO:0000313" key="2">
    <source>
        <dbReference type="Proteomes" id="UP000752696"/>
    </source>
</evidence>
<dbReference type="InterPro" id="IPR009069">
    <property type="entry name" value="Cys_alpha_HP_mot_SF"/>
</dbReference>
<dbReference type="GO" id="GO:0005758">
    <property type="term" value="C:mitochondrial intermembrane space"/>
    <property type="evidence" value="ECO:0007669"/>
    <property type="project" value="InterPro"/>
</dbReference>
<evidence type="ECO:0008006" key="3">
    <source>
        <dbReference type="Google" id="ProtNLM"/>
    </source>
</evidence>
<dbReference type="PANTHER" id="PTHR13639">
    <property type="entry name" value="CYTOCHROME C OXIDASE ASSEMBLY FACTOR 4 HOMOLOG, MITOCHONDRIAL"/>
    <property type="match status" value="1"/>
</dbReference>
<dbReference type="Proteomes" id="UP000752696">
    <property type="component" value="Unassembled WGS sequence"/>
</dbReference>
<sequence>MIPNLTTHQQDVVDPVEEMLKKTGCMEIHYEVQECIAENQDWRKCQEQVQKFRVCMEEYQRKREESYSNK</sequence>
<keyword evidence="2" id="KW-1185">Reference proteome</keyword>
<dbReference type="GO" id="GO:0033617">
    <property type="term" value="P:mitochondrial respiratory chain complex IV assembly"/>
    <property type="evidence" value="ECO:0007669"/>
    <property type="project" value="InterPro"/>
</dbReference>
<protein>
    <recommendedName>
        <fullName evidence="3">CHCH domain-containing protein</fullName>
    </recommendedName>
</protein>
<dbReference type="AlphaFoldDB" id="A0A6V7HCL7"/>
<dbReference type="PROSITE" id="PS51808">
    <property type="entry name" value="CHCH"/>
    <property type="match status" value="1"/>
</dbReference>